<protein>
    <submittedName>
        <fullName evidence="1">Transcriptional regulator</fullName>
    </submittedName>
</protein>
<organism evidence="1 2">
    <name type="scientific">Pyrobaculum aerophilum</name>
    <dbReference type="NCBI Taxonomy" id="13773"/>
    <lineage>
        <taxon>Archaea</taxon>
        <taxon>Thermoproteota</taxon>
        <taxon>Thermoprotei</taxon>
        <taxon>Thermoproteales</taxon>
        <taxon>Thermoproteaceae</taxon>
        <taxon>Pyrobaculum</taxon>
    </lineage>
</organism>
<proteinExistence type="predicted"/>
<dbReference type="GeneID" id="1465669"/>
<dbReference type="EMBL" id="DUJP01000003">
    <property type="protein sequence ID" value="HII45970.1"/>
    <property type="molecule type" value="Genomic_DNA"/>
</dbReference>
<evidence type="ECO:0000313" key="1">
    <source>
        <dbReference type="EMBL" id="HII45970.1"/>
    </source>
</evidence>
<sequence length="121" mass="14099">MEALILSHISRCPGPYLRQLQKELAAPLGTLDYYLTKLLRRGEIYKLGSRPRYFPSQLDELQAWAIYLLREGPRALEEAGRLKCGKRLCPEVRDLLLRSVESYECLRRDLVDNFIILMSML</sequence>
<reference evidence="1" key="1">
    <citation type="journal article" date="2020" name="bioRxiv">
        <title>A rank-normalized archaeal taxonomy based on genome phylogeny resolves widespread incomplete and uneven classifications.</title>
        <authorList>
            <person name="Rinke C."/>
            <person name="Chuvochina M."/>
            <person name="Mussig A.J."/>
            <person name="Chaumeil P.-A."/>
            <person name="Waite D.W."/>
            <person name="Whitman W.B."/>
            <person name="Parks D.H."/>
            <person name="Hugenholtz P."/>
        </authorList>
    </citation>
    <scope>NUCLEOTIDE SEQUENCE</scope>
    <source>
        <strain evidence="1">UBA8839</strain>
    </source>
</reference>
<dbReference type="OMA" id="SRPRYFP"/>
<dbReference type="AlphaFoldDB" id="A0A832WG17"/>
<name>A0A832WG17_9CREN</name>
<dbReference type="RefSeq" id="WP_011007903.1">
    <property type="nucleotide sequence ID" value="NZ_DUJP01000003.1"/>
</dbReference>
<evidence type="ECO:0000313" key="2">
    <source>
        <dbReference type="Proteomes" id="UP000651120"/>
    </source>
</evidence>
<dbReference type="Proteomes" id="UP000651120">
    <property type="component" value="Unassembled WGS sequence"/>
</dbReference>
<accession>A0A832WG17</accession>
<comment type="caution">
    <text evidence="1">The sequence shown here is derived from an EMBL/GenBank/DDBJ whole genome shotgun (WGS) entry which is preliminary data.</text>
</comment>
<gene>
    <name evidence="1" type="ORF">HA333_00440</name>
</gene>